<accession>A0A6A5VPG8</accession>
<name>A0A6A5VPG8_9PLEO</name>
<sequence>MFFHVKAGATLNPTKSTTAGTDVRQPVKLPTAPSQRVDHVQPRVRCPTTQTPAGSPWTVRELSTYSNVRWAYERFPPIGEGLLGAAGKSWGARLQWRVCRTVRRWGGREPGSRDAEDGRGKPDVLRGDGCIMDSGVTHWRLCPQRRRSAAFGRKCTR</sequence>
<proteinExistence type="predicted"/>
<keyword evidence="2" id="KW-1185">Reference proteome</keyword>
<organism evidence="1 2">
    <name type="scientific">Bimuria novae-zelandiae CBS 107.79</name>
    <dbReference type="NCBI Taxonomy" id="1447943"/>
    <lineage>
        <taxon>Eukaryota</taxon>
        <taxon>Fungi</taxon>
        <taxon>Dikarya</taxon>
        <taxon>Ascomycota</taxon>
        <taxon>Pezizomycotina</taxon>
        <taxon>Dothideomycetes</taxon>
        <taxon>Pleosporomycetidae</taxon>
        <taxon>Pleosporales</taxon>
        <taxon>Massarineae</taxon>
        <taxon>Didymosphaeriaceae</taxon>
        <taxon>Bimuria</taxon>
    </lineage>
</organism>
<protein>
    <submittedName>
        <fullName evidence="1">Uncharacterized protein</fullName>
    </submittedName>
</protein>
<dbReference type="Proteomes" id="UP000800036">
    <property type="component" value="Unassembled WGS sequence"/>
</dbReference>
<dbReference type="EMBL" id="ML976665">
    <property type="protein sequence ID" value="KAF1976786.1"/>
    <property type="molecule type" value="Genomic_DNA"/>
</dbReference>
<dbReference type="AlphaFoldDB" id="A0A6A5VPG8"/>
<evidence type="ECO:0000313" key="1">
    <source>
        <dbReference type="EMBL" id="KAF1976786.1"/>
    </source>
</evidence>
<reference evidence="1" key="1">
    <citation type="journal article" date="2020" name="Stud. Mycol.">
        <title>101 Dothideomycetes genomes: a test case for predicting lifestyles and emergence of pathogens.</title>
        <authorList>
            <person name="Haridas S."/>
            <person name="Albert R."/>
            <person name="Binder M."/>
            <person name="Bloem J."/>
            <person name="Labutti K."/>
            <person name="Salamov A."/>
            <person name="Andreopoulos B."/>
            <person name="Baker S."/>
            <person name="Barry K."/>
            <person name="Bills G."/>
            <person name="Bluhm B."/>
            <person name="Cannon C."/>
            <person name="Castanera R."/>
            <person name="Culley D."/>
            <person name="Daum C."/>
            <person name="Ezra D."/>
            <person name="Gonzalez J."/>
            <person name="Henrissat B."/>
            <person name="Kuo A."/>
            <person name="Liang C."/>
            <person name="Lipzen A."/>
            <person name="Lutzoni F."/>
            <person name="Magnuson J."/>
            <person name="Mondo S."/>
            <person name="Nolan M."/>
            <person name="Ohm R."/>
            <person name="Pangilinan J."/>
            <person name="Park H.-J."/>
            <person name="Ramirez L."/>
            <person name="Alfaro M."/>
            <person name="Sun H."/>
            <person name="Tritt A."/>
            <person name="Yoshinaga Y."/>
            <person name="Zwiers L.-H."/>
            <person name="Turgeon B."/>
            <person name="Goodwin S."/>
            <person name="Spatafora J."/>
            <person name="Crous P."/>
            <person name="Grigoriev I."/>
        </authorList>
    </citation>
    <scope>NUCLEOTIDE SEQUENCE</scope>
    <source>
        <strain evidence="1">CBS 107.79</strain>
    </source>
</reference>
<gene>
    <name evidence="1" type="ORF">BU23DRAFT_12438</name>
</gene>
<evidence type="ECO:0000313" key="2">
    <source>
        <dbReference type="Proteomes" id="UP000800036"/>
    </source>
</evidence>